<name>A0ABV6KBY0_9BACI</name>
<proteinExistence type="predicted"/>
<evidence type="ECO:0000313" key="1">
    <source>
        <dbReference type="EMBL" id="MFC0470817.1"/>
    </source>
</evidence>
<dbReference type="Proteomes" id="UP001589838">
    <property type="component" value="Unassembled WGS sequence"/>
</dbReference>
<reference evidence="1 2" key="1">
    <citation type="submission" date="2024-09" db="EMBL/GenBank/DDBJ databases">
        <authorList>
            <person name="Sun Q."/>
            <person name="Mori K."/>
        </authorList>
    </citation>
    <scope>NUCLEOTIDE SEQUENCE [LARGE SCALE GENOMIC DNA]</scope>
    <source>
        <strain evidence="1 2">NCAIM B.02610</strain>
    </source>
</reference>
<dbReference type="EMBL" id="JBHLUX010000025">
    <property type="protein sequence ID" value="MFC0470817.1"/>
    <property type="molecule type" value="Genomic_DNA"/>
</dbReference>
<gene>
    <name evidence="1" type="ORF">ACFFHM_10005</name>
</gene>
<dbReference type="InterPro" id="IPR021617">
    <property type="entry name" value="DUF3231"/>
</dbReference>
<dbReference type="Gene3D" id="1.20.1260.10">
    <property type="match status" value="2"/>
</dbReference>
<protein>
    <submittedName>
        <fullName evidence="1">DUF3231 family protein</fullName>
    </submittedName>
</protein>
<dbReference type="Pfam" id="PF11553">
    <property type="entry name" value="DUF3231"/>
    <property type="match status" value="2"/>
</dbReference>
<dbReference type="RefSeq" id="WP_335960363.1">
    <property type="nucleotide sequence ID" value="NZ_JAXBLX010000010.1"/>
</dbReference>
<comment type="caution">
    <text evidence="1">The sequence shown here is derived from an EMBL/GenBank/DDBJ whole genome shotgun (WGS) entry which is preliminary data.</text>
</comment>
<accession>A0ABV6KBY0</accession>
<sequence>MTTSNQVTITSSELGNLWMTFQEKTMLMRFLEHFLEHAEDQNTQQILRSSYDASTQTVETIINIFQQERAVIPTGFTKNDVNKGTPKLFDYLYDPMFLHMMSKIEVNLFALFSTMSYRKDIRQFFNQLTSNSQQIFDQCSQFLLEKGVLARPPYVSMPKEVAFVRNIHYLSGYQLLKEARSLNVIELSQIHHAIETNLTGMQLMVGFAQVANDHEAKKYFVKGMKLSKEVETKLGEYLRKDYIEPPATHAGKATNSTVAPFSDKMMLYTTNLLSTFGLGSNSLGGAFSLRSDIPFTMARLGKKVFNFAKEGGEIMIKKGWMEEPPQVEDRRQLTK</sequence>
<dbReference type="InterPro" id="IPR012347">
    <property type="entry name" value="Ferritin-like"/>
</dbReference>
<keyword evidence="2" id="KW-1185">Reference proteome</keyword>
<evidence type="ECO:0000313" key="2">
    <source>
        <dbReference type="Proteomes" id="UP001589838"/>
    </source>
</evidence>
<organism evidence="1 2">
    <name type="scientific">Halalkalibacter kiskunsagensis</name>
    <dbReference type="NCBI Taxonomy" id="1548599"/>
    <lineage>
        <taxon>Bacteria</taxon>
        <taxon>Bacillati</taxon>
        <taxon>Bacillota</taxon>
        <taxon>Bacilli</taxon>
        <taxon>Bacillales</taxon>
        <taxon>Bacillaceae</taxon>
        <taxon>Halalkalibacter</taxon>
    </lineage>
</organism>